<organism evidence="3 4">
    <name type="scientific">Natribaculum luteum</name>
    <dbReference type="NCBI Taxonomy" id="1586232"/>
    <lineage>
        <taxon>Archaea</taxon>
        <taxon>Methanobacteriati</taxon>
        <taxon>Methanobacteriota</taxon>
        <taxon>Stenosarchaea group</taxon>
        <taxon>Halobacteria</taxon>
        <taxon>Halobacteriales</taxon>
        <taxon>Natrialbaceae</taxon>
        <taxon>Natribaculum</taxon>
    </lineage>
</organism>
<dbReference type="InterPro" id="IPR036465">
    <property type="entry name" value="vWFA_dom_sf"/>
</dbReference>
<dbReference type="SUPFAM" id="SSF53300">
    <property type="entry name" value="vWA-like"/>
    <property type="match status" value="1"/>
</dbReference>
<dbReference type="GeneID" id="71853508"/>
<evidence type="ECO:0000313" key="4">
    <source>
        <dbReference type="Proteomes" id="UP001595821"/>
    </source>
</evidence>
<name>A0ABD5P5Q4_9EURY</name>
<evidence type="ECO:0000256" key="1">
    <source>
        <dbReference type="SAM" id="MobiDB-lite"/>
    </source>
</evidence>
<comment type="caution">
    <text evidence="3">The sequence shown here is derived from an EMBL/GenBank/DDBJ whole genome shotgun (WGS) entry which is preliminary data.</text>
</comment>
<dbReference type="PROSITE" id="PS50234">
    <property type="entry name" value="VWFA"/>
    <property type="match status" value="1"/>
</dbReference>
<evidence type="ECO:0000259" key="2">
    <source>
        <dbReference type="PROSITE" id="PS50234"/>
    </source>
</evidence>
<dbReference type="RefSeq" id="WP_246973556.1">
    <property type="nucleotide sequence ID" value="NZ_CP095397.1"/>
</dbReference>
<dbReference type="InterPro" id="IPR002035">
    <property type="entry name" value="VWF_A"/>
</dbReference>
<evidence type="ECO:0000313" key="3">
    <source>
        <dbReference type="EMBL" id="MFC4249502.1"/>
    </source>
</evidence>
<feature type="region of interest" description="Disordered" evidence="1">
    <location>
        <begin position="468"/>
        <end position="488"/>
    </location>
</feature>
<reference evidence="3 4" key="1">
    <citation type="journal article" date="2014" name="Int. J. Syst. Evol. Microbiol.">
        <title>Complete genome sequence of Corynebacterium casei LMG S-19264T (=DSM 44701T), isolated from a smear-ripened cheese.</title>
        <authorList>
            <consortium name="US DOE Joint Genome Institute (JGI-PGF)"/>
            <person name="Walter F."/>
            <person name="Albersmeier A."/>
            <person name="Kalinowski J."/>
            <person name="Ruckert C."/>
        </authorList>
    </citation>
    <scope>NUCLEOTIDE SEQUENCE [LARGE SCALE GENOMIC DNA]</scope>
    <source>
        <strain evidence="3 4">IBRC-M 10912</strain>
    </source>
</reference>
<protein>
    <submittedName>
        <fullName evidence="3">VWA domain-containing protein</fullName>
    </submittedName>
</protein>
<dbReference type="Proteomes" id="UP001595821">
    <property type="component" value="Unassembled WGS sequence"/>
</dbReference>
<feature type="compositionally biased region" description="Polar residues" evidence="1">
    <location>
        <begin position="201"/>
        <end position="219"/>
    </location>
</feature>
<proteinExistence type="predicted"/>
<dbReference type="AlphaFoldDB" id="A0ABD5P5Q4"/>
<accession>A0ABD5P5Q4</accession>
<feature type="compositionally biased region" description="Polar residues" evidence="1">
    <location>
        <begin position="468"/>
        <end position="486"/>
    </location>
</feature>
<dbReference type="Gene3D" id="3.40.50.410">
    <property type="entry name" value="von Willebrand factor, type A domain"/>
    <property type="match status" value="1"/>
</dbReference>
<dbReference type="EMBL" id="JBHSDJ010000133">
    <property type="protein sequence ID" value="MFC4249502.1"/>
    <property type="molecule type" value="Genomic_DNA"/>
</dbReference>
<gene>
    <name evidence="3" type="ORF">ACFOZ7_21645</name>
</gene>
<feature type="domain" description="VWFA" evidence="2">
    <location>
        <begin position="1"/>
        <end position="67"/>
    </location>
</feature>
<feature type="region of interest" description="Disordered" evidence="1">
    <location>
        <begin position="201"/>
        <end position="236"/>
    </location>
</feature>
<sequence length="841" mass="91956">MSDGYTNRGPDPIGIAETAAERDVEISTIGVGGGIDENELREIAGITGGDFYHVQDADDLPDTFERVAENQTGVDLEDTNGDGIPDRVAEMDLAMPTGEPGVVGEPLNLDPIALDTSGDGIRDNETVDINYRVFQEDNETKLHASVTYAEHHPARIDTTGDGLTDREQFEGWEIEVVDDHEDAQELMAPLISDDDRATSSYFDSRSVSANPLVSDTNGDGLTDLEEHDLGTDPKRTATVADGISDVEALYRPEEDPTVFTTTPPEAHLLEFNRRLTKGNLDVEGGFSVGWDGVETPSVDVDRPGYVYEFDLLVVDSLGVDRVELQQSGVTEFAKTYPSVSPVREGDISFYAEGERVLTEFRGAETDVTTEDAVGNTGTEIVQTERSIAGRVATEYSWMDQRDLGTVSGLTHGAAEVPDFVRLLVGDPEQLAEAVTAFTEEYLAVQQDPTRSDAEFWVQVARNMGANVHRTQAQDNPEQSPTGSPTGDVTYCTDQYLDDDQPTSDYCQFAAGWYEGYTTYLVVEFLVGSKGTLKGVSSADDLRHVLDDAGDNIDTARGLRQLDGPETTTGKITYRIVTDGGTPHVDAPTVARHLRDDHGIDTAGGIKRAFDHLDEDLRHLEDLSSSEQAALAARLSKSSDPSAARAFVDELDTAGDVRRLLDQDQMTTNRMTDVYVNRGTDARQYRNIDPDLEPANILHVAEEGNIHGTNVIVKRDGDVRWLEQGTSDFGWRHIEQRHIQGVGKDAVSEDGITSFWPVGQKIEGKTLPNKMTTNEIDDLIYEAIKSGDSSGGSAIGKTEYMLTPVPQEGIERMRVVVKQDGSIETAYPETGTAVEKWNEGWI</sequence>
<dbReference type="Pfam" id="PF00092">
    <property type="entry name" value="VWA"/>
    <property type="match status" value="1"/>
</dbReference>